<protein>
    <recommendedName>
        <fullName evidence="5">Peptidoglycan-binding protein</fullName>
    </recommendedName>
</protein>
<evidence type="ECO:0008006" key="5">
    <source>
        <dbReference type="Google" id="ProtNLM"/>
    </source>
</evidence>
<accession>A0A4R4QKL5</accession>
<dbReference type="EMBL" id="SMKA01000001">
    <property type="protein sequence ID" value="TDC35883.1"/>
    <property type="molecule type" value="Genomic_DNA"/>
</dbReference>
<dbReference type="InterPro" id="IPR043992">
    <property type="entry name" value="SLT_3"/>
</dbReference>
<dbReference type="SUPFAM" id="SSF53955">
    <property type="entry name" value="Lysozyme-like"/>
    <property type="match status" value="1"/>
</dbReference>
<dbReference type="OrthoDB" id="8210007at2"/>
<dbReference type="Proteomes" id="UP000295075">
    <property type="component" value="Unassembled WGS sequence"/>
</dbReference>
<sequence>MLSTKRLSHARGNRFRARTAALLSAAFVAVGSLVLSPGLAAATETGPSAVTLCTTDLRYGDSGGCVERLQQRLNEMGLNCGNRLVDDGLFGLVTRMRVFAFQGRNRLAMDGIVGPATRAKLADPDVNLSVGCDPTVEAQIRAVFPDSIENKAIRVARCESGINPIAVGLNTNGTKDIGVFQFNTGGTLQEYLPGSTTLIKIQNALNATENIRAAYALYRARGWQPWTCANA</sequence>
<comment type="caution">
    <text evidence="3">The sequence shown here is derived from an EMBL/GenBank/DDBJ whole genome shotgun (WGS) entry which is preliminary data.</text>
</comment>
<evidence type="ECO:0000313" key="4">
    <source>
        <dbReference type="Proteomes" id="UP000295075"/>
    </source>
</evidence>
<dbReference type="Gene3D" id="1.10.530.10">
    <property type="match status" value="1"/>
</dbReference>
<keyword evidence="4" id="KW-1185">Reference proteome</keyword>
<feature type="domain" description="Transglycosylase SLT" evidence="2">
    <location>
        <begin position="151"/>
        <end position="227"/>
    </location>
</feature>
<dbReference type="Pfam" id="PF18896">
    <property type="entry name" value="SLT_3"/>
    <property type="match status" value="1"/>
</dbReference>
<dbReference type="InterPro" id="IPR036366">
    <property type="entry name" value="PGBDSf"/>
</dbReference>
<reference evidence="3 4" key="1">
    <citation type="submission" date="2019-03" db="EMBL/GenBank/DDBJ databases">
        <title>Draft genome sequences of novel Actinobacteria.</title>
        <authorList>
            <person name="Sahin N."/>
            <person name="Ay H."/>
            <person name="Saygin H."/>
        </authorList>
    </citation>
    <scope>NUCLEOTIDE SEQUENCE [LARGE SCALE GENOMIC DNA]</scope>
    <source>
        <strain evidence="3 4">JCM 30547</strain>
    </source>
</reference>
<dbReference type="AlphaFoldDB" id="A0A4R4QKL5"/>
<dbReference type="InterPro" id="IPR036365">
    <property type="entry name" value="PGBD-like_sf"/>
</dbReference>
<organism evidence="3 4">
    <name type="scientific">Kribbella albertanoniae</name>
    <dbReference type="NCBI Taxonomy" id="1266829"/>
    <lineage>
        <taxon>Bacteria</taxon>
        <taxon>Bacillati</taxon>
        <taxon>Actinomycetota</taxon>
        <taxon>Actinomycetes</taxon>
        <taxon>Propionibacteriales</taxon>
        <taxon>Kribbellaceae</taxon>
        <taxon>Kribbella</taxon>
    </lineage>
</organism>
<evidence type="ECO:0000259" key="2">
    <source>
        <dbReference type="Pfam" id="PF18896"/>
    </source>
</evidence>
<dbReference type="SUPFAM" id="SSF47090">
    <property type="entry name" value="PGBD-like"/>
    <property type="match status" value="1"/>
</dbReference>
<evidence type="ECO:0000313" key="3">
    <source>
        <dbReference type="EMBL" id="TDC35883.1"/>
    </source>
</evidence>
<proteinExistence type="predicted"/>
<dbReference type="InterPro" id="IPR002477">
    <property type="entry name" value="Peptidoglycan-bd-like"/>
</dbReference>
<feature type="domain" description="Peptidoglycan binding-like" evidence="1">
    <location>
        <begin position="66"/>
        <end position="121"/>
    </location>
</feature>
<name>A0A4R4QKL5_9ACTN</name>
<dbReference type="Pfam" id="PF01471">
    <property type="entry name" value="PG_binding_1"/>
    <property type="match status" value="1"/>
</dbReference>
<evidence type="ECO:0000259" key="1">
    <source>
        <dbReference type="Pfam" id="PF01471"/>
    </source>
</evidence>
<dbReference type="Gene3D" id="1.10.101.10">
    <property type="entry name" value="PGBD-like superfamily/PGBD"/>
    <property type="match status" value="1"/>
</dbReference>
<dbReference type="InterPro" id="IPR023346">
    <property type="entry name" value="Lysozyme-like_dom_sf"/>
</dbReference>
<dbReference type="RefSeq" id="WP_132400058.1">
    <property type="nucleotide sequence ID" value="NZ_SMKA01000001.1"/>
</dbReference>
<gene>
    <name evidence="3" type="ORF">E1261_00730</name>
</gene>